<evidence type="ECO:0000256" key="1">
    <source>
        <dbReference type="ARBA" id="ARBA00004141"/>
    </source>
</evidence>
<dbReference type="STRING" id="44742.AXF13_12965"/>
<evidence type="ECO:0000259" key="6">
    <source>
        <dbReference type="Pfam" id="PF01957"/>
    </source>
</evidence>
<dbReference type="EMBL" id="CP014229">
    <property type="protein sequence ID" value="AMD90962.1"/>
    <property type="molecule type" value="Genomic_DNA"/>
</dbReference>
<evidence type="ECO:0000313" key="7">
    <source>
        <dbReference type="EMBL" id="AMD90962.1"/>
    </source>
</evidence>
<dbReference type="SUPFAM" id="SSF141322">
    <property type="entry name" value="NfeD domain-like"/>
    <property type="match status" value="1"/>
</dbReference>
<keyword evidence="3 5" id="KW-1133">Transmembrane helix</keyword>
<gene>
    <name evidence="7" type="ORF">AXF13_12965</name>
</gene>
<dbReference type="InterPro" id="IPR002810">
    <property type="entry name" value="NfeD-like_C"/>
</dbReference>
<dbReference type="RefSeq" id="WP_008683139.1">
    <property type="nucleotide sequence ID" value="NZ_CP014229.1"/>
</dbReference>
<evidence type="ECO:0000256" key="2">
    <source>
        <dbReference type="ARBA" id="ARBA00022692"/>
    </source>
</evidence>
<feature type="domain" description="NfeD-like C-terminal" evidence="6">
    <location>
        <begin position="91"/>
        <end position="136"/>
    </location>
</feature>
<evidence type="ECO:0000256" key="5">
    <source>
        <dbReference type="SAM" id="Phobius"/>
    </source>
</evidence>
<dbReference type="AlphaFoldDB" id="A0A0X8JLN0"/>
<dbReference type="PANTHER" id="PTHR33507">
    <property type="entry name" value="INNER MEMBRANE PROTEIN YBBJ"/>
    <property type="match status" value="1"/>
</dbReference>
<reference evidence="8" key="1">
    <citation type="submission" date="2016-02" db="EMBL/GenBank/DDBJ databases">
        <authorList>
            <person name="Holder M.E."/>
            <person name="Ajami N.J."/>
            <person name="Petrosino J.F."/>
        </authorList>
    </citation>
    <scope>NUCLEOTIDE SEQUENCE [LARGE SCALE GENOMIC DNA]</scope>
    <source>
        <strain evidence="8">CCUG 45958</strain>
    </source>
</reference>
<evidence type="ECO:0000313" key="8">
    <source>
        <dbReference type="Proteomes" id="UP000069241"/>
    </source>
</evidence>
<sequence length="157" mass="17113">MSAPLLWFLLGLAFLLIELMAPTLVLIFFGAGAWVTACVALLGLSLNWQLVTFIFVSLFTLLFLRRHLRAVFGGRAHRVDDQGGHAPTHPLTNRVGTVSKTLRPGEVGEVSIDGSFWRAVAETEIHEGRPVRVLGTQPGDALMLRVAPFDGPSGERI</sequence>
<feature type="transmembrane region" description="Helical" evidence="5">
    <location>
        <begin position="7"/>
        <end position="34"/>
    </location>
</feature>
<keyword evidence="4 5" id="KW-0472">Membrane</keyword>
<keyword evidence="8" id="KW-1185">Reference proteome</keyword>
<comment type="subcellular location">
    <subcellularLocation>
        <location evidence="1">Membrane</location>
        <topology evidence="1">Multi-pass membrane protein</topology>
    </subcellularLocation>
</comment>
<dbReference type="InterPro" id="IPR052165">
    <property type="entry name" value="Membrane_assoc_protease"/>
</dbReference>
<evidence type="ECO:0000256" key="4">
    <source>
        <dbReference type="ARBA" id="ARBA00023136"/>
    </source>
</evidence>
<dbReference type="Pfam" id="PF01957">
    <property type="entry name" value="NfeD"/>
    <property type="match status" value="1"/>
</dbReference>
<name>A0A0X8JLN0_9BACT</name>
<keyword evidence="2 5" id="KW-0812">Transmembrane</keyword>
<proteinExistence type="predicted"/>
<dbReference type="Gene3D" id="2.40.50.140">
    <property type="entry name" value="Nucleic acid-binding proteins"/>
    <property type="match status" value="1"/>
</dbReference>
<accession>A0A0X8JLN0</accession>
<protein>
    <recommendedName>
        <fullName evidence="6">NfeD-like C-terminal domain-containing protein</fullName>
    </recommendedName>
</protein>
<dbReference type="PANTHER" id="PTHR33507:SF3">
    <property type="entry name" value="INNER MEMBRANE PROTEIN YBBJ"/>
    <property type="match status" value="1"/>
</dbReference>
<organism evidence="7 8">
    <name type="scientific">Desulfovibrio fairfieldensis</name>
    <dbReference type="NCBI Taxonomy" id="44742"/>
    <lineage>
        <taxon>Bacteria</taxon>
        <taxon>Pseudomonadati</taxon>
        <taxon>Thermodesulfobacteriota</taxon>
        <taxon>Desulfovibrionia</taxon>
        <taxon>Desulfovibrionales</taxon>
        <taxon>Desulfovibrionaceae</taxon>
        <taxon>Desulfovibrio</taxon>
    </lineage>
</organism>
<dbReference type="InterPro" id="IPR012340">
    <property type="entry name" value="NA-bd_OB-fold"/>
</dbReference>
<feature type="transmembrane region" description="Helical" evidence="5">
    <location>
        <begin position="46"/>
        <end position="64"/>
    </location>
</feature>
<dbReference type="Proteomes" id="UP000069241">
    <property type="component" value="Chromosome"/>
</dbReference>
<dbReference type="KEGG" id="dfi:AXF13_12965"/>
<dbReference type="GO" id="GO:0005886">
    <property type="term" value="C:plasma membrane"/>
    <property type="evidence" value="ECO:0007669"/>
    <property type="project" value="TreeGrafter"/>
</dbReference>
<evidence type="ECO:0000256" key="3">
    <source>
        <dbReference type="ARBA" id="ARBA00022989"/>
    </source>
</evidence>